<evidence type="ECO:0000313" key="1">
    <source>
        <dbReference type="EMBL" id="OGC63225.1"/>
    </source>
</evidence>
<reference evidence="1 2" key="1">
    <citation type="journal article" date="2016" name="Nat. Commun.">
        <title>Thousands of microbial genomes shed light on interconnected biogeochemical processes in an aquifer system.</title>
        <authorList>
            <person name="Anantharaman K."/>
            <person name="Brown C.T."/>
            <person name="Hug L.A."/>
            <person name="Sharon I."/>
            <person name="Castelle C.J."/>
            <person name="Probst A.J."/>
            <person name="Thomas B.C."/>
            <person name="Singh A."/>
            <person name="Wilkins M.J."/>
            <person name="Karaoz U."/>
            <person name="Brodie E.L."/>
            <person name="Williams K.H."/>
            <person name="Hubbard S.S."/>
            <person name="Banfield J.F."/>
        </authorList>
    </citation>
    <scope>NUCLEOTIDE SEQUENCE [LARGE SCALE GENOMIC DNA]</scope>
</reference>
<gene>
    <name evidence="1" type="ORF">A2264_00860</name>
</gene>
<proteinExistence type="predicted"/>
<name>A0A1F4W1J5_UNCKA</name>
<sequence>MDRTIIQLGDASYFVKRGLFGDLKVNARFITPESPEGYQGPWTKTNVKPMPGLPGEITNAHLDDLFGKFSNDTVVWQLSPAIES</sequence>
<dbReference type="Proteomes" id="UP000176614">
    <property type="component" value="Unassembled WGS sequence"/>
</dbReference>
<evidence type="ECO:0000313" key="2">
    <source>
        <dbReference type="Proteomes" id="UP000176614"/>
    </source>
</evidence>
<organism evidence="1 2">
    <name type="scientific">candidate division WWE3 bacterium RIFOXYA2_FULL_46_9</name>
    <dbReference type="NCBI Taxonomy" id="1802636"/>
    <lineage>
        <taxon>Bacteria</taxon>
        <taxon>Katanobacteria</taxon>
    </lineage>
</organism>
<protein>
    <submittedName>
        <fullName evidence="1">Uncharacterized protein</fullName>
    </submittedName>
</protein>
<comment type="caution">
    <text evidence="1">The sequence shown here is derived from an EMBL/GenBank/DDBJ whole genome shotgun (WGS) entry which is preliminary data.</text>
</comment>
<dbReference type="AlphaFoldDB" id="A0A1F4W1J5"/>
<dbReference type="EMBL" id="MEVT01000008">
    <property type="protein sequence ID" value="OGC63225.1"/>
    <property type="molecule type" value="Genomic_DNA"/>
</dbReference>
<accession>A0A1F4W1J5</accession>